<proteinExistence type="predicted"/>
<keyword evidence="1" id="KW-0812">Transmembrane</keyword>
<evidence type="ECO:0000313" key="2">
    <source>
        <dbReference type="EMBL" id="BBX04272.1"/>
    </source>
</evidence>
<dbReference type="Proteomes" id="UP000466681">
    <property type="component" value="Chromosome"/>
</dbReference>
<evidence type="ECO:0000313" key="3">
    <source>
        <dbReference type="Proteomes" id="UP000466681"/>
    </source>
</evidence>
<gene>
    <name evidence="2" type="ORF">MMOR_52080</name>
</gene>
<dbReference type="RefSeq" id="WP_083153890.1">
    <property type="nucleotide sequence ID" value="NZ_AP022560.1"/>
</dbReference>
<keyword evidence="2" id="KW-0645">Protease</keyword>
<name>A0AAD1HF25_9MYCO</name>
<reference evidence="2 3" key="1">
    <citation type="journal article" date="2019" name="Emerg. Microbes Infect.">
        <title>Comprehensive subspecies identification of 175 nontuberculous mycobacteria species based on 7547 genomic profiles.</title>
        <authorList>
            <person name="Matsumoto Y."/>
            <person name="Kinjo T."/>
            <person name="Motooka D."/>
            <person name="Nabeya D."/>
            <person name="Jung N."/>
            <person name="Uechi K."/>
            <person name="Horii T."/>
            <person name="Iida T."/>
            <person name="Fujita J."/>
            <person name="Nakamura S."/>
        </authorList>
    </citation>
    <scope>NUCLEOTIDE SEQUENCE [LARGE SCALE GENOMIC DNA]</scope>
    <source>
        <strain evidence="2 3">JCM 6375</strain>
    </source>
</reference>
<sequence>MTEQTLQTPRPVVYRPESAVFWVFVVALIVGTFALLDDSGPVIRATLDAHLDLAWLWLLFIVFMVWLLFRFDPFRAGRQYPQALVAGFALGGTTAIAMAMNGNGGLGQLWSLVLSPETLTDWSASLTAPFIEEASKALCAAVILVLGAHALHRISHALMVGMFVGFGFDLMEDLSYAANSALQDLDSDVTGAGGNLLLRFFTAVPAHWTYTALTTVGVLLLLPSFSDRARWSTGRRVAVAAGLLLSGPLLHFIWDSPGPLWLMPVKMLGSLAFFLVIAILLLRDERRWVIARIEAGRASGEFSTIPDEVLESLPTRRRRRALRKSAKRTGGRAAAKAVKAQQREALDRVQASATPPVPALTH</sequence>
<dbReference type="GO" id="GO:0008233">
    <property type="term" value="F:peptidase activity"/>
    <property type="evidence" value="ECO:0007669"/>
    <property type="project" value="UniProtKB-KW"/>
</dbReference>
<keyword evidence="2" id="KW-0378">Hydrolase</keyword>
<accession>A0AAD1HF25</accession>
<feature type="transmembrane region" description="Helical" evidence="1">
    <location>
        <begin position="260"/>
        <end position="282"/>
    </location>
</feature>
<keyword evidence="1" id="KW-1133">Transmembrane helix</keyword>
<dbReference type="PANTHER" id="PTHR36844">
    <property type="entry name" value="PROTEASE PRSW"/>
    <property type="match status" value="1"/>
</dbReference>
<keyword evidence="1" id="KW-0472">Membrane</keyword>
<evidence type="ECO:0000256" key="1">
    <source>
        <dbReference type="SAM" id="Phobius"/>
    </source>
</evidence>
<dbReference type="GO" id="GO:0006508">
    <property type="term" value="P:proteolysis"/>
    <property type="evidence" value="ECO:0007669"/>
    <property type="project" value="UniProtKB-KW"/>
</dbReference>
<dbReference type="AlphaFoldDB" id="A0AAD1HF25"/>
<feature type="transmembrane region" description="Helical" evidence="1">
    <location>
        <begin position="237"/>
        <end position="254"/>
    </location>
</feature>
<protein>
    <submittedName>
        <fullName evidence="2">Protease PrsW</fullName>
    </submittedName>
</protein>
<feature type="transmembrane region" description="Helical" evidence="1">
    <location>
        <begin position="207"/>
        <end position="225"/>
    </location>
</feature>
<dbReference type="InterPro" id="IPR026898">
    <property type="entry name" value="PrsW"/>
</dbReference>
<dbReference type="Pfam" id="PF13367">
    <property type="entry name" value="PrsW-protease"/>
    <property type="match status" value="1"/>
</dbReference>
<organism evidence="2 3">
    <name type="scientific">Mycolicibacterium moriokaense</name>
    <dbReference type="NCBI Taxonomy" id="39691"/>
    <lineage>
        <taxon>Bacteria</taxon>
        <taxon>Bacillati</taxon>
        <taxon>Actinomycetota</taxon>
        <taxon>Actinomycetes</taxon>
        <taxon>Mycobacteriales</taxon>
        <taxon>Mycobacteriaceae</taxon>
        <taxon>Mycolicibacterium</taxon>
    </lineage>
</organism>
<dbReference type="EMBL" id="AP022560">
    <property type="protein sequence ID" value="BBX04272.1"/>
    <property type="molecule type" value="Genomic_DNA"/>
</dbReference>
<dbReference type="KEGG" id="mmor:MMOR_52080"/>
<feature type="transmembrane region" description="Helical" evidence="1">
    <location>
        <begin position="83"/>
        <end position="102"/>
    </location>
</feature>
<dbReference type="PANTHER" id="PTHR36844:SF1">
    <property type="entry name" value="PROTEASE PRSW"/>
    <property type="match status" value="1"/>
</dbReference>
<feature type="transmembrane region" description="Helical" evidence="1">
    <location>
        <begin position="12"/>
        <end position="34"/>
    </location>
</feature>
<keyword evidence="3" id="KW-1185">Reference proteome</keyword>
<feature type="transmembrane region" description="Helical" evidence="1">
    <location>
        <begin position="54"/>
        <end position="71"/>
    </location>
</feature>